<feature type="compositionally biased region" description="Polar residues" evidence="1">
    <location>
        <begin position="346"/>
        <end position="360"/>
    </location>
</feature>
<feature type="transmembrane region" description="Helical" evidence="2">
    <location>
        <begin position="110"/>
        <end position="130"/>
    </location>
</feature>
<keyword evidence="2" id="KW-1133">Transmembrane helix</keyword>
<feature type="region of interest" description="Disordered" evidence="1">
    <location>
        <begin position="172"/>
        <end position="380"/>
    </location>
</feature>
<gene>
    <name evidence="3" type="ORF">STSU_006905</name>
</gene>
<keyword evidence="4" id="KW-1185">Reference proteome</keyword>
<evidence type="ECO:0000313" key="3">
    <source>
        <dbReference type="EMBL" id="QKM71427.1"/>
    </source>
</evidence>
<evidence type="ECO:0000256" key="2">
    <source>
        <dbReference type="SAM" id="Phobius"/>
    </source>
</evidence>
<dbReference type="Pfam" id="PF10935">
    <property type="entry name" value="DUF2637"/>
    <property type="match status" value="1"/>
</dbReference>
<dbReference type="InterPro" id="IPR021235">
    <property type="entry name" value="DUF2637"/>
</dbReference>
<feature type="compositionally biased region" description="Basic and acidic residues" evidence="1">
    <location>
        <begin position="206"/>
        <end position="218"/>
    </location>
</feature>
<organism evidence="3 4">
    <name type="scientific">Streptomyces tsukubensis (strain DSM 42081 / NBRC 108919 / NRRL 18488 / 9993)</name>
    <dbReference type="NCBI Taxonomy" id="1114943"/>
    <lineage>
        <taxon>Bacteria</taxon>
        <taxon>Bacillati</taxon>
        <taxon>Actinomycetota</taxon>
        <taxon>Actinomycetes</taxon>
        <taxon>Kitasatosporales</taxon>
        <taxon>Streptomycetaceae</taxon>
        <taxon>Streptomyces</taxon>
    </lineage>
</organism>
<dbReference type="Proteomes" id="UP000005940">
    <property type="component" value="Chromosome"/>
</dbReference>
<accession>A0A7G3UM12</accession>
<sequence length="446" mass="47305">MSRQSAEQWTLVTAGVVIIALTGAAFWLSYAHLAEVAGQHGLGHSPARQWAWPATLDAAIVAGELLMLRAGLRKEVDWWAIALTAAGSVGSIALNIAGVSSTGNGGSVPVLDYVVAAVPPTAALVAFGVLMRQIHRLVAHPGDHIETPAVAPAPAVMLAMATDTHGALEQRTNTAMGPDHSTGPDDWPRVADQTSSSATDQSNTADADHAPTGADHHPAPVPERTNPADQPGADQDRKAADQPNAGPDHQRTTDADQTEVVDQPGADHGTGTLRASITAGQAADQPADHERTTQPAPPGPSVGGGADHRVSRSSRHRSAADHRPDQTDHTPADQPPAGQDRKAADQPNTGPDHQRTTAADQTVIVRERPRTTIADQGEDEPVPMERLVELARTAALTEGRMTRRVIRPYLRAQSIQISNERFAELQTRLYQDPALAHLPRSQRKTR</sequence>
<feature type="transmembrane region" description="Helical" evidence="2">
    <location>
        <begin position="50"/>
        <end position="67"/>
    </location>
</feature>
<proteinExistence type="predicted"/>
<evidence type="ECO:0000313" key="4">
    <source>
        <dbReference type="Proteomes" id="UP000005940"/>
    </source>
</evidence>
<feature type="compositionally biased region" description="Polar residues" evidence="1">
    <location>
        <begin position="192"/>
        <end position="205"/>
    </location>
</feature>
<reference evidence="3 4" key="1">
    <citation type="journal article" date="2012" name="J. Bacteriol.">
        <title>Draft genome of Streptomyces tsukubaensis NRRL 18488, the producer of the clinically important immunosuppressant tacrolimus (FK506).</title>
        <authorList>
            <person name="Barreiro C."/>
            <person name="Prieto C."/>
            <person name="Sola-Landa A."/>
            <person name="Solera E."/>
            <person name="Martinez-Castro M."/>
            <person name="Perez-Redondo R."/>
            <person name="Garcia-Estrada C."/>
            <person name="Aparicio J.F."/>
            <person name="Fernandez-Martinez L.T."/>
            <person name="Santos-Aberturas J."/>
            <person name="Salehi-Najafabadi Z."/>
            <person name="Rodriguez-Garcia A."/>
            <person name="Tauch A."/>
            <person name="Martin J.F."/>
        </authorList>
    </citation>
    <scope>NUCLEOTIDE SEQUENCE [LARGE SCALE GENOMIC DNA]</scope>
    <source>
        <strain evidence="4">DSM 42081 / NBRC 108919 / NRRL 18488 / 9993</strain>
    </source>
</reference>
<feature type="transmembrane region" description="Helical" evidence="2">
    <location>
        <begin position="79"/>
        <end position="98"/>
    </location>
</feature>
<name>A0A7G3UM12_STRT9</name>
<dbReference type="AlphaFoldDB" id="A0A7G3UM12"/>
<feature type="transmembrane region" description="Helical" evidence="2">
    <location>
        <begin position="9"/>
        <end position="30"/>
    </location>
</feature>
<evidence type="ECO:0000256" key="1">
    <source>
        <dbReference type="SAM" id="MobiDB-lite"/>
    </source>
</evidence>
<keyword evidence="2" id="KW-0812">Transmembrane</keyword>
<dbReference type="EMBL" id="CP029159">
    <property type="protein sequence ID" value="QKM71427.1"/>
    <property type="molecule type" value="Genomic_DNA"/>
</dbReference>
<protein>
    <submittedName>
        <fullName evidence="3">DUF2637 domain-containing protein</fullName>
    </submittedName>
</protein>
<keyword evidence="2" id="KW-0472">Membrane</keyword>
<feature type="compositionally biased region" description="Basic and acidic residues" evidence="1">
    <location>
        <begin position="318"/>
        <end position="331"/>
    </location>
</feature>